<dbReference type="RefSeq" id="WP_013758534.1">
    <property type="nucleotide sequence ID" value="NC_015500.1"/>
</dbReference>
<evidence type="ECO:0000313" key="10">
    <source>
        <dbReference type="Proteomes" id="UP000006546"/>
    </source>
</evidence>
<dbReference type="OrthoDB" id="9810952at2"/>
<evidence type="ECO:0000256" key="7">
    <source>
        <dbReference type="ARBA" id="ARBA00023136"/>
    </source>
</evidence>
<dbReference type="PANTHER" id="PTHR32024:SF1">
    <property type="entry name" value="KTR SYSTEM POTASSIUM UPTAKE PROTEIN B"/>
    <property type="match status" value="1"/>
</dbReference>
<evidence type="ECO:0000256" key="6">
    <source>
        <dbReference type="ARBA" id="ARBA00023065"/>
    </source>
</evidence>
<dbReference type="HOGENOM" id="CLU_026429_0_1_12"/>
<comment type="subcellular location">
    <subcellularLocation>
        <location evidence="1">Cell membrane</location>
        <topology evidence="1">Multi-pass membrane protein</topology>
    </subcellularLocation>
</comment>
<sequence>MRIKWSFDKILLFSYFGLLAGTGTVLLLLPFSVTQPLSVPDALFTSVSAVCVTGLCTVPMSTFTVFGKVVILFLIQFGGLGIITFFSLYIGIGSRRRVSFMNRKMIRSFFIDEVESDHKKIVRNIVSITLGIELAGAVCLYGAFSAAGVPNPAFTAVFHAVSSFCNAGFSTFNDSLAGFADNPAVLVPIAVLIFLGGIGFIVMKDVFRFVKTFGRERVSYHAKLALGMTAFLIVGGTVLFLILEWNQGFAQYGAGGKILSAFFQSVTTRTAGFESVAQAQFSPVSGFVTLLLMFIGGSPGSIAGGVKTTTFLIVMAYALNERDDSTSMLLGRKSISAGILEKAFNIISKSIIFLCIAVFLLMCTEERLLLAGTASVFDVLFESFSAFGTVGLTRGLTPHLSDLGKIVIIATMFIGRTGVFAMILKIPGKKEERLIRYPDEQVMLG</sequence>
<keyword evidence="4 8" id="KW-0812">Transmembrane</keyword>
<name>F4LN64_TREBD</name>
<keyword evidence="7 8" id="KW-0472">Membrane</keyword>
<feature type="transmembrane region" description="Helical" evidence="8">
    <location>
        <begin position="339"/>
        <end position="361"/>
    </location>
</feature>
<dbReference type="GO" id="GO:0016787">
    <property type="term" value="F:hydrolase activity"/>
    <property type="evidence" value="ECO:0007669"/>
    <property type="project" value="UniProtKB-KW"/>
</dbReference>
<gene>
    <name evidence="9" type="ordered locus">Trebr_1405</name>
</gene>
<dbReference type="GO" id="GO:0030001">
    <property type="term" value="P:metal ion transport"/>
    <property type="evidence" value="ECO:0007669"/>
    <property type="project" value="UniProtKB-ARBA"/>
</dbReference>
<dbReference type="KEGG" id="tbe:Trebr_1405"/>
<dbReference type="eggNOG" id="COG0168">
    <property type="taxonomic scope" value="Bacteria"/>
</dbReference>
<reference evidence="10" key="1">
    <citation type="submission" date="2011-04" db="EMBL/GenBank/DDBJ databases">
        <title>The complete genome of Treponema brennaborense DSM 12168.</title>
        <authorList>
            <person name="Lucas S."/>
            <person name="Han J."/>
            <person name="Lapidus A."/>
            <person name="Bruce D."/>
            <person name="Goodwin L."/>
            <person name="Pitluck S."/>
            <person name="Peters L."/>
            <person name="Kyrpides N."/>
            <person name="Mavromatis K."/>
            <person name="Ivanova N."/>
            <person name="Mikhailova N."/>
            <person name="Pagani I."/>
            <person name="Teshima H."/>
            <person name="Detter J.C."/>
            <person name="Tapia R."/>
            <person name="Han C."/>
            <person name="Land M."/>
            <person name="Hauser L."/>
            <person name="Markowitz V."/>
            <person name="Cheng J.-F."/>
            <person name="Hugenholtz P."/>
            <person name="Woyke T."/>
            <person name="Wu D."/>
            <person name="Gronow S."/>
            <person name="Wellnitz S."/>
            <person name="Brambilla E."/>
            <person name="Klenk H.-P."/>
            <person name="Eisen J.A."/>
        </authorList>
    </citation>
    <scope>NUCLEOTIDE SEQUENCE [LARGE SCALE GENOMIC DNA]</scope>
    <source>
        <strain evidence="10">DSM 12168 / CIP 105900 / DD5/3</strain>
    </source>
</reference>
<evidence type="ECO:0000256" key="2">
    <source>
        <dbReference type="ARBA" id="ARBA00022448"/>
    </source>
</evidence>
<feature type="transmembrane region" description="Helical" evidence="8">
    <location>
        <begin position="184"/>
        <end position="203"/>
    </location>
</feature>
<feature type="transmembrane region" description="Helical" evidence="8">
    <location>
        <begin position="12"/>
        <end position="33"/>
    </location>
</feature>
<proteinExistence type="predicted"/>
<dbReference type="GO" id="GO:0008324">
    <property type="term" value="F:monoatomic cation transmembrane transporter activity"/>
    <property type="evidence" value="ECO:0007669"/>
    <property type="project" value="InterPro"/>
</dbReference>
<dbReference type="Proteomes" id="UP000006546">
    <property type="component" value="Chromosome"/>
</dbReference>
<dbReference type="EC" id="3.6.3.14" evidence="9"/>
<evidence type="ECO:0000256" key="8">
    <source>
        <dbReference type="SAM" id="Phobius"/>
    </source>
</evidence>
<evidence type="ECO:0000256" key="1">
    <source>
        <dbReference type="ARBA" id="ARBA00004651"/>
    </source>
</evidence>
<feature type="transmembrane region" description="Helical" evidence="8">
    <location>
        <begin position="69"/>
        <end position="92"/>
    </location>
</feature>
<keyword evidence="6" id="KW-0406">Ion transport</keyword>
<dbReference type="GO" id="GO:0005886">
    <property type="term" value="C:plasma membrane"/>
    <property type="evidence" value="ECO:0007669"/>
    <property type="project" value="UniProtKB-SubCell"/>
</dbReference>
<evidence type="ECO:0000256" key="5">
    <source>
        <dbReference type="ARBA" id="ARBA00022989"/>
    </source>
</evidence>
<feature type="transmembrane region" description="Helical" evidence="8">
    <location>
        <begin position="224"/>
        <end position="243"/>
    </location>
</feature>
<dbReference type="InterPro" id="IPR003445">
    <property type="entry name" value="Cat_transpt"/>
</dbReference>
<dbReference type="Pfam" id="PF02386">
    <property type="entry name" value="TrkH"/>
    <property type="match status" value="1"/>
</dbReference>
<dbReference type="AlphaFoldDB" id="F4LN64"/>
<evidence type="ECO:0000313" key="9">
    <source>
        <dbReference type="EMBL" id="AEE16829.1"/>
    </source>
</evidence>
<dbReference type="EMBL" id="CP002696">
    <property type="protein sequence ID" value="AEE16829.1"/>
    <property type="molecule type" value="Genomic_DNA"/>
</dbReference>
<feature type="transmembrane region" description="Helical" evidence="8">
    <location>
        <begin position="403"/>
        <end position="424"/>
    </location>
</feature>
<accession>F4LN64</accession>
<keyword evidence="3" id="KW-1003">Cell membrane</keyword>
<feature type="transmembrane region" description="Helical" evidence="8">
    <location>
        <begin position="277"/>
        <end position="295"/>
    </location>
</feature>
<organism evidence="9 10">
    <name type="scientific">Treponema brennaborense (strain DSM 12168 / CIP 105900 / DD5/3)</name>
    <dbReference type="NCBI Taxonomy" id="906968"/>
    <lineage>
        <taxon>Bacteria</taxon>
        <taxon>Pseudomonadati</taxon>
        <taxon>Spirochaetota</taxon>
        <taxon>Spirochaetia</taxon>
        <taxon>Spirochaetales</taxon>
        <taxon>Treponemataceae</taxon>
        <taxon>Treponema</taxon>
    </lineage>
</organism>
<feature type="transmembrane region" description="Helical" evidence="8">
    <location>
        <begin position="125"/>
        <end position="144"/>
    </location>
</feature>
<evidence type="ECO:0000256" key="4">
    <source>
        <dbReference type="ARBA" id="ARBA00022692"/>
    </source>
</evidence>
<dbReference type="STRING" id="906968.Trebr_1405"/>
<protein>
    <submittedName>
        <fullName evidence="9">H(+)-transporting two-sector ATPase</fullName>
        <ecNumber evidence="9">3.6.3.14</ecNumber>
    </submittedName>
</protein>
<dbReference type="PANTHER" id="PTHR32024">
    <property type="entry name" value="TRK SYSTEM POTASSIUM UPTAKE PROTEIN TRKG-RELATED"/>
    <property type="match status" value="1"/>
</dbReference>
<keyword evidence="5 8" id="KW-1133">Transmembrane helix</keyword>
<keyword evidence="9" id="KW-0378">Hydrolase</keyword>
<keyword evidence="2" id="KW-0813">Transport</keyword>
<keyword evidence="10" id="KW-1185">Reference proteome</keyword>
<evidence type="ECO:0000256" key="3">
    <source>
        <dbReference type="ARBA" id="ARBA00022475"/>
    </source>
</evidence>